<feature type="non-terminal residue" evidence="1">
    <location>
        <position position="51"/>
    </location>
</feature>
<evidence type="ECO:0000313" key="2">
    <source>
        <dbReference type="Proteomes" id="UP000276991"/>
    </source>
</evidence>
<dbReference type="Proteomes" id="UP000276991">
    <property type="component" value="Unassembled WGS sequence"/>
</dbReference>
<dbReference type="EMBL" id="UPTC01004378">
    <property type="protein sequence ID" value="VBB34926.1"/>
    <property type="molecule type" value="Genomic_DNA"/>
</dbReference>
<name>A0A498SZV3_ACAVI</name>
<protein>
    <submittedName>
        <fullName evidence="1">Uncharacterized protein</fullName>
    </submittedName>
</protein>
<sequence length="51" mass="5726">MVEMDDVNVVMFDLDLHDDDDDDERSHSTAATAAISESGWYILLPINIMAK</sequence>
<keyword evidence="2" id="KW-1185">Reference proteome</keyword>
<reference evidence="1 2" key="1">
    <citation type="submission" date="2018-08" db="EMBL/GenBank/DDBJ databases">
        <authorList>
            <person name="Laetsch R D."/>
            <person name="Stevens L."/>
            <person name="Kumar S."/>
            <person name="Blaxter L. M."/>
        </authorList>
    </citation>
    <scope>NUCLEOTIDE SEQUENCE [LARGE SCALE GENOMIC DNA]</scope>
</reference>
<proteinExistence type="predicted"/>
<dbReference type="AlphaFoldDB" id="A0A498SZV3"/>
<evidence type="ECO:0000313" key="1">
    <source>
        <dbReference type="EMBL" id="VBB34926.1"/>
    </source>
</evidence>
<gene>
    <name evidence="1" type="ORF">NAV_LOCUS9717</name>
</gene>
<organism evidence="1 2">
    <name type="scientific">Acanthocheilonema viteae</name>
    <name type="common">Filarial nematode worm</name>
    <name type="synonym">Dipetalonema viteae</name>
    <dbReference type="NCBI Taxonomy" id="6277"/>
    <lineage>
        <taxon>Eukaryota</taxon>
        <taxon>Metazoa</taxon>
        <taxon>Ecdysozoa</taxon>
        <taxon>Nematoda</taxon>
        <taxon>Chromadorea</taxon>
        <taxon>Rhabditida</taxon>
        <taxon>Spirurina</taxon>
        <taxon>Spiruromorpha</taxon>
        <taxon>Filarioidea</taxon>
        <taxon>Onchocercidae</taxon>
        <taxon>Acanthocheilonema</taxon>
    </lineage>
</organism>
<accession>A0A498SZV3</accession>